<protein>
    <submittedName>
        <fullName evidence="1">Uncharacterized protein</fullName>
    </submittedName>
</protein>
<sequence length="459" mass="52247">MMSGSLGRYQSRLLNFVHLQTRRLRQHWDHTFRHLQVATQWSVEILLYPLYQLFHATELANKTLEAKSPPTLKLQPQEPKCDAPIERVLAAVRSLPSDSESAPVRFFRFLRSKLGPYLPTPPIKFSDGDRVALPINESNIWVGNGSKRITTPPYQVIQGIATDLVSRNLVLVTSENKILDILTPNQQAKLAARIIFELENSQQPWQLPENQPQSQLISKIKYILATITGISKVNIPALPEARPNNSFPTNKLMSWLDTSVAKWETKALLPIQKRSQEMIAIAQTELKILIYGKQEDIAVNADSLETHKLNIRDLIAAAINYFFGGNKHKKLEDSPEKILAKYPGSEDLVGDSWLDFHDLFSNDPTVISPSGSDSQIQTKSPWLQRSVKTSQGVNSPATTDNQYHNREFAPDWIEVPATFMGYDKHPLEKLLEWLDKIILWIEEIIVKVLRSLQNLWRGK</sequence>
<reference evidence="2" key="1">
    <citation type="submission" date="2020-10" db="EMBL/GenBank/DDBJ databases">
        <title>Genome-based taxonomic classification of the species Anabaenopsis elenkinii.</title>
        <authorList>
            <person name="Delbaje E."/>
            <person name="Andreote A.P.D."/>
            <person name="Pellegrinetti T.A."/>
            <person name="Cruz R.B."/>
            <person name="Branco L.H.Z."/>
            <person name="Fiore M.F."/>
        </authorList>
    </citation>
    <scope>NUCLEOTIDE SEQUENCE [LARGE SCALE GENOMIC DNA]</scope>
    <source>
        <strain evidence="2">CCIBt3563</strain>
    </source>
</reference>
<organism evidence="1 2">
    <name type="scientific">Anabaenopsis elenkinii CCIBt3563</name>
    <dbReference type="NCBI Taxonomy" id="2779889"/>
    <lineage>
        <taxon>Bacteria</taxon>
        <taxon>Bacillati</taxon>
        <taxon>Cyanobacteriota</taxon>
        <taxon>Cyanophyceae</taxon>
        <taxon>Nostocales</taxon>
        <taxon>Nodulariaceae</taxon>
        <taxon>Anabaenopsis</taxon>
    </lineage>
</organism>
<dbReference type="AlphaFoldDB" id="A0A7S6RGP3"/>
<keyword evidence="2" id="KW-1185">Reference proteome</keyword>
<evidence type="ECO:0000313" key="2">
    <source>
        <dbReference type="Proteomes" id="UP000593846"/>
    </source>
</evidence>
<proteinExistence type="predicted"/>
<dbReference type="Proteomes" id="UP000593846">
    <property type="component" value="Chromosome"/>
</dbReference>
<evidence type="ECO:0000313" key="1">
    <source>
        <dbReference type="EMBL" id="QOV24564.1"/>
    </source>
</evidence>
<dbReference type="KEGG" id="aee:IM676_03690"/>
<dbReference type="EMBL" id="CP063311">
    <property type="protein sequence ID" value="QOV24564.1"/>
    <property type="molecule type" value="Genomic_DNA"/>
</dbReference>
<accession>A0A7S6RGP3</accession>
<gene>
    <name evidence="1" type="ORF">IM676_03690</name>
</gene>
<name>A0A7S6RGP3_9CYAN</name>